<accession>A0A3G5A4G1</accession>
<evidence type="ECO:0000313" key="2">
    <source>
        <dbReference type="EMBL" id="AYV82097.1"/>
    </source>
</evidence>
<reference evidence="2" key="1">
    <citation type="submission" date="2018-10" db="EMBL/GenBank/DDBJ databases">
        <title>Hidden diversity of soil giant viruses.</title>
        <authorList>
            <person name="Schulz F."/>
            <person name="Alteio L."/>
            <person name="Goudeau D."/>
            <person name="Ryan E.M."/>
            <person name="Malmstrom R.R."/>
            <person name="Blanchard J."/>
            <person name="Woyke T."/>
        </authorList>
    </citation>
    <scope>NUCLEOTIDE SEQUENCE</scope>
    <source>
        <strain evidence="2">HOV1</strain>
    </source>
</reference>
<name>A0A3G5A4G1_9VIRU</name>
<protein>
    <submittedName>
        <fullName evidence="2">Uncharacterized protein</fullName>
    </submittedName>
</protein>
<dbReference type="EMBL" id="MK072338">
    <property type="protein sequence ID" value="AYV82097.1"/>
    <property type="molecule type" value="Genomic_DNA"/>
</dbReference>
<feature type="compositionally biased region" description="Low complexity" evidence="1">
    <location>
        <begin position="138"/>
        <end position="153"/>
    </location>
</feature>
<gene>
    <name evidence="2" type="ORF">Homavirus7_3</name>
</gene>
<sequence>MVRMEHLLVESKHSVKELAEYINKNKRFDDKTRFILLIDKINILLSTVKVAALVGEQNSIDTVKSDLVKLESETHTQTSNKQSQITDKKTNITTLEQSIVDIEKAFELIQKEFEDLQDYLSNDGRDYVKYNMKTINGQSGQTGQYGQNGQNEQTGKREKTHMSVAI</sequence>
<feature type="compositionally biased region" description="Basic and acidic residues" evidence="1">
    <location>
        <begin position="154"/>
        <end position="166"/>
    </location>
</feature>
<proteinExistence type="predicted"/>
<feature type="region of interest" description="Disordered" evidence="1">
    <location>
        <begin position="138"/>
        <end position="166"/>
    </location>
</feature>
<organism evidence="2">
    <name type="scientific">Homavirus sp</name>
    <dbReference type="NCBI Taxonomy" id="2487769"/>
    <lineage>
        <taxon>Viruses</taxon>
        <taxon>Varidnaviria</taxon>
        <taxon>Bamfordvirae</taxon>
        <taxon>Nucleocytoviricota</taxon>
        <taxon>Megaviricetes</taxon>
        <taxon>Imitervirales</taxon>
        <taxon>Mimiviridae</taxon>
        <taxon>Klosneuvirinae</taxon>
    </lineage>
</organism>
<evidence type="ECO:0000256" key="1">
    <source>
        <dbReference type="SAM" id="MobiDB-lite"/>
    </source>
</evidence>